<dbReference type="RefSeq" id="WP_283229672.1">
    <property type="nucleotide sequence ID" value="NZ_JASGBQ010000001.1"/>
</dbReference>
<proteinExistence type="predicted"/>
<organism evidence="2 3">
    <name type="scientific">Fusibacillus kribbianus</name>
    <dbReference type="NCBI Taxonomy" id="3044208"/>
    <lineage>
        <taxon>Bacteria</taxon>
        <taxon>Bacillati</taxon>
        <taxon>Bacillota</taxon>
        <taxon>Clostridia</taxon>
        <taxon>Lachnospirales</taxon>
        <taxon>Lachnospiraceae</taxon>
        <taxon>Fusibacillus</taxon>
    </lineage>
</organism>
<accession>A0AAP4B8U9</accession>
<keyword evidence="1" id="KW-0812">Transmembrane</keyword>
<evidence type="ECO:0000256" key="1">
    <source>
        <dbReference type="SAM" id="Phobius"/>
    </source>
</evidence>
<keyword evidence="1" id="KW-1133">Transmembrane helix</keyword>
<dbReference type="InterPro" id="IPR018770">
    <property type="entry name" value="ChloroindolylP_hydrolase"/>
</dbReference>
<name>A0AAP4B8U9_9FIRM</name>
<dbReference type="EMBL" id="JASGBQ010000001">
    <property type="protein sequence ID" value="MDI9241170.1"/>
    <property type="molecule type" value="Genomic_DNA"/>
</dbReference>
<sequence>MKDEWRDVGNNIRNIIQDAVNSQDYKKLNQTIRDTIDSALEGAARGIRRGASWAGSGCNGHHDYGAQDNCTGSPRYGEGSGAASERSIRPADRNVFALQRTGRTKAGGWALSIIGGVLGVGTGVALAAVSLTALAAGEVLGLTIARGILLPCFIGGIVMALIGSRKRSLVKRFRSYISAFGGRTYCEIKELAKKVDKSRGYVVKDVRRMIGLGWFAQGHLDDGETCLIADDATYAQYRATMRQAEIRKAEENQPAEAENGRKLSPEAEEVLRTGKAYVEKIRACNDAIPGEEISEKISRMELVIGKIFDRAERHPENIDDLRKLMEYYLPTTVKLLEAYEELSRQPVQGENIKSSQREIEDTLDTLNEAFERLFDSMFQDTAWDVSTDISVLKTMLAQEGLAEDGLKRK</sequence>
<dbReference type="Proteomes" id="UP001300383">
    <property type="component" value="Unassembled WGS sequence"/>
</dbReference>
<keyword evidence="1" id="KW-0472">Membrane</keyword>
<comment type="caution">
    <text evidence="2">The sequence shown here is derived from an EMBL/GenBank/DDBJ whole genome shotgun (WGS) entry which is preliminary data.</text>
</comment>
<gene>
    <name evidence="2" type="ORF">QJ036_01585</name>
</gene>
<dbReference type="AlphaFoldDB" id="A0AAP4B8U9"/>
<evidence type="ECO:0000313" key="2">
    <source>
        <dbReference type="EMBL" id="MDI9241170.1"/>
    </source>
</evidence>
<feature type="transmembrane region" description="Helical" evidence="1">
    <location>
        <begin position="109"/>
        <end position="133"/>
    </location>
</feature>
<reference evidence="2 3" key="1">
    <citation type="submission" date="2023-05" db="EMBL/GenBank/DDBJ databases">
        <title>[ruminococcus] sp. nov., isolated from a pig farm feces dump.</title>
        <authorList>
            <person name="Chang Y.-H."/>
        </authorList>
    </citation>
    <scope>NUCLEOTIDE SEQUENCE [LARGE SCALE GENOMIC DNA]</scope>
    <source>
        <strain evidence="2 3">YH-rum2234</strain>
    </source>
</reference>
<dbReference type="Pfam" id="PF10112">
    <property type="entry name" value="Halogen_Hydrol"/>
    <property type="match status" value="1"/>
</dbReference>
<protein>
    <submittedName>
        <fullName evidence="2">5-bromo-4-chloroindolyl phosphate hydrolysis family protein</fullName>
    </submittedName>
</protein>
<feature type="transmembrane region" description="Helical" evidence="1">
    <location>
        <begin position="139"/>
        <end position="162"/>
    </location>
</feature>
<keyword evidence="3" id="KW-1185">Reference proteome</keyword>
<evidence type="ECO:0000313" key="3">
    <source>
        <dbReference type="Proteomes" id="UP001300383"/>
    </source>
</evidence>